<dbReference type="Proteomes" id="UP000298327">
    <property type="component" value="Unassembled WGS sequence"/>
</dbReference>
<gene>
    <name evidence="1" type="ORF">EVG20_g5630</name>
</gene>
<dbReference type="EMBL" id="SEOQ01000340">
    <property type="protein sequence ID" value="TFY65342.1"/>
    <property type="molecule type" value="Genomic_DNA"/>
</dbReference>
<dbReference type="Gene3D" id="3.80.10.10">
    <property type="entry name" value="Ribonuclease Inhibitor"/>
    <property type="match status" value="1"/>
</dbReference>
<accession>A0A4Y9YT41</accession>
<protein>
    <recommendedName>
        <fullName evidence="3">F-box domain-containing protein</fullName>
    </recommendedName>
</protein>
<proteinExistence type="predicted"/>
<dbReference type="SUPFAM" id="SSF52047">
    <property type="entry name" value="RNI-like"/>
    <property type="match status" value="1"/>
</dbReference>
<sequence length="529" mass="59945">MHHCLAVPEILQEVLDGILASNERPRESYRTLLALACTCKRFLEPSLDALWRTLDSFLPIFVALGIPRPDLDELIMRGDPYFSTRSRYGGEHNKLLSEVQFKELALRAIIGADYDKAQYHLSRIRVLKLYSIHSAFLWAAAELSRKWGLPLTPNVHELHIQQPLTNDYLAFCGRQLTHISAQLSIDSPSPTRDSYPDFNSIEIRVDISRDTNDLTSSFIKNLPPMRIIDAADCNLMLDAFEVVAAMPSLRCLSIGRFPDLSSSPGFLSAGRFFPCLQELMIGNIHLESCTELLHALEGPNALRQLHVGYLSTTDATLQKFMTTVATRCSPKCLARFTVSSRGVRRLLDAQSYPYKTQPITIQPATLQPLLQFAKLVYLNIDIFTFDYDDGFVESVALAFPNLVSLWLNEHPKYTESSNLTLRCLYPLAKYCPRLEQLEVSGLTIATGPGTIGVDGLSRTWTHDKRYNIAPSLQVRFLCSSEVYAIGKHIPEVATYLMDIFPNIEYVDYDPLYFYIRDAKWHDWDESSDT</sequence>
<comment type="caution">
    <text evidence="1">The sequence shown here is derived from an EMBL/GenBank/DDBJ whole genome shotgun (WGS) entry which is preliminary data.</text>
</comment>
<dbReference type="STRING" id="205917.A0A4Y9YT41"/>
<evidence type="ECO:0000313" key="1">
    <source>
        <dbReference type="EMBL" id="TFY65342.1"/>
    </source>
</evidence>
<reference evidence="1 2" key="1">
    <citation type="submission" date="2019-02" db="EMBL/GenBank/DDBJ databases">
        <title>Genome sequencing of the rare red list fungi Dentipellis fragilis.</title>
        <authorList>
            <person name="Buettner E."/>
            <person name="Kellner H."/>
        </authorList>
    </citation>
    <scope>NUCLEOTIDE SEQUENCE [LARGE SCALE GENOMIC DNA]</scope>
    <source>
        <strain evidence="1 2">DSM 105465</strain>
    </source>
</reference>
<organism evidence="1 2">
    <name type="scientific">Dentipellis fragilis</name>
    <dbReference type="NCBI Taxonomy" id="205917"/>
    <lineage>
        <taxon>Eukaryota</taxon>
        <taxon>Fungi</taxon>
        <taxon>Dikarya</taxon>
        <taxon>Basidiomycota</taxon>
        <taxon>Agaricomycotina</taxon>
        <taxon>Agaricomycetes</taxon>
        <taxon>Russulales</taxon>
        <taxon>Hericiaceae</taxon>
        <taxon>Dentipellis</taxon>
    </lineage>
</organism>
<evidence type="ECO:0008006" key="3">
    <source>
        <dbReference type="Google" id="ProtNLM"/>
    </source>
</evidence>
<name>A0A4Y9YT41_9AGAM</name>
<dbReference type="OrthoDB" id="3543113at2759"/>
<dbReference type="AlphaFoldDB" id="A0A4Y9YT41"/>
<evidence type="ECO:0000313" key="2">
    <source>
        <dbReference type="Proteomes" id="UP000298327"/>
    </source>
</evidence>
<dbReference type="InterPro" id="IPR032675">
    <property type="entry name" value="LRR_dom_sf"/>
</dbReference>
<keyword evidence="2" id="KW-1185">Reference proteome</keyword>